<comment type="caution">
    <text evidence="3">The sequence shown here is derived from an EMBL/GenBank/DDBJ whole genome shotgun (WGS) entry which is preliminary data.</text>
</comment>
<organism evidence="3 4">
    <name type="scientific">candidate division WWE3 bacterium</name>
    <dbReference type="NCBI Taxonomy" id="2053526"/>
    <lineage>
        <taxon>Bacteria</taxon>
        <taxon>Katanobacteria</taxon>
    </lineage>
</organism>
<feature type="signal peptide" evidence="1">
    <location>
        <begin position="1"/>
        <end position="23"/>
    </location>
</feature>
<gene>
    <name evidence="3" type="ORF">KC614_03780</name>
</gene>
<evidence type="ECO:0000313" key="3">
    <source>
        <dbReference type="EMBL" id="MCA9392296.1"/>
    </source>
</evidence>
<reference evidence="3" key="1">
    <citation type="submission" date="2020-04" db="EMBL/GenBank/DDBJ databases">
        <authorList>
            <person name="Zhang T."/>
        </authorList>
    </citation>
    <scope>NUCLEOTIDE SEQUENCE</scope>
    <source>
        <strain evidence="3">HKST-UBA03</strain>
    </source>
</reference>
<evidence type="ECO:0000313" key="4">
    <source>
        <dbReference type="Proteomes" id="UP000751518"/>
    </source>
</evidence>
<dbReference type="InterPro" id="IPR043725">
    <property type="entry name" value="DUF5667"/>
</dbReference>
<proteinExistence type="predicted"/>
<dbReference type="Pfam" id="PF18915">
    <property type="entry name" value="DUF5667"/>
    <property type="match status" value="1"/>
</dbReference>
<sequence>MIKRTIFATTTFVLIIICANAFSVVNAQSDLAGNLPTKEAEILLQSLEVNLPSVHIIPGSPLYQIKTAWEQIRVFLAQTPQQKTQVMFELSQARLAESVKLFTQDKFDLAQETYNRFIETLDQMQSITEKIPQSQNEESKFKNKIEAQERKGEMMNLFTGEYNIHWKR</sequence>
<dbReference type="AlphaFoldDB" id="A0A955LL17"/>
<evidence type="ECO:0000256" key="1">
    <source>
        <dbReference type="SAM" id="SignalP"/>
    </source>
</evidence>
<accession>A0A955LL17</accession>
<evidence type="ECO:0000259" key="2">
    <source>
        <dbReference type="Pfam" id="PF18915"/>
    </source>
</evidence>
<name>A0A955LL17_UNCKA</name>
<keyword evidence="1" id="KW-0732">Signal</keyword>
<protein>
    <recommendedName>
        <fullName evidence="2">DUF5667 domain-containing protein</fullName>
    </recommendedName>
</protein>
<dbReference type="EMBL" id="JAGQKZ010000035">
    <property type="protein sequence ID" value="MCA9392296.1"/>
    <property type="molecule type" value="Genomic_DNA"/>
</dbReference>
<feature type="chain" id="PRO_5037490671" description="DUF5667 domain-containing protein" evidence="1">
    <location>
        <begin position="24"/>
        <end position="168"/>
    </location>
</feature>
<dbReference type="Proteomes" id="UP000751518">
    <property type="component" value="Unassembled WGS sequence"/>
</dbReference>
<reference evidence="3" key="2">
    <citation type="journal article" date="2021" name="Microbiome">
        <title>Successional dynamics and alternative stable states in a saline activated sludge microbial community over 9 years.</title>
        <authorList>
            <person name="Wang Y."/>
            <person name="Ye J."/>
            <person name="Ju F."/>
            <person name="Liu L."/>
            <person name="Boyd J.A."/>
            <person name="Deng Y."/>
            <person name="Parks D.H."/>
            <person name="Jiang X."/>
            <person name="Yin X."/>
            <person name="Woodcroft B.J."/>
            <person name="Tyson G.W."/>
            <person name="Hugenholtz P."/>
            <person name="Polz M.F."/>
            <person name="Zhang T."/>
        </authorList>
    </citation>
    <scope>NUCLEOTIDE SEQUENCE</scope>
    <source>
        <strain evidence="3">HKST-UBA03</strain>
    </source>
</reference>
<feature type="domain" description="DUF5667" evidence="2">
    <location>
        <begin position="56"/>
        <end position="145"/>
    </location>
</feature>